<name>A0A256F7L2_9HYPH</name>
<evidence type="ECO:0000313" key="2">
    <source>
        <dbReference type="Proteomes" id="UP000216478"/>
    </source>
</evidence>
<gene>
    <name evidence="1" type="ORF">CEV33_2333</name>
</gene>
<accession>A0A256F7L2</accession>
<dbReference type="EMBL" id="NNRL01000163">
    <property type="protein sequence ID" value="OYR10867.1"/>
    <property type="molecule type" value="Genomic_DNA"/>
</dbReference>
<proteinExistence type="predicted"/>
<keyword evidence="2" id="KW-1185">Reference proteome</keyword>
<organism evidence="1 2">
    <name type="scientific">Brucella grignonensis</name>
    <dbReference type="NCBI Taxonomy" id="94627"/>
    <lineage>
        <taxon>Bacteria</taxon>
        <taxon>Pseudomonadati</taxon>
        <taxon>Pseudomonadota</taxon>
        <taxon>Alphaproteobacteria</taxon>
        <taxon>Hyphomicrobiales</taxon>
        <taxon>Brucellaceae</taxon>
        <taxon>Brucella/Ochrobactrum group</taxon>
        <taxon>Brucella</taxon>
    </lineage>
</organism>
<dbReference type="AlphaFoldDB" id="A0A256F7L2"/>
<evidence type="ECO:0000313" key="1">
    <source>
        <dbReference type="EMBL" id="OYR10867.1"/>
    </source>
</evidence>
<reference evidence="1 2" key="1">
    <citation type="submission" date="2017-07" db="EMBL/GenBank/DDBJ databases">
        <title>Phylogenetic study on the rhizospheric bacterium Ochrobactrum sp. A44.</title>
        <authorList>
            <person name="Krzyzanowska D.M."/>
            <person name="Ossowicki A."/>
            <person name="Rajewska M."/>
            <person name="Maciag T."/>
            <person name="Kaczynski Z."/>
            <person name="Czerwicka M."/>
            <person name="Jafra S."/>
        </authorList>
    </citation>
    <scope>NUCLEOTIDE SEQUENCE [LARGE SCALE GENOMIC DNA]</scope>
    <source>
        <strain evidence="1 2">OgA9a</strain>
    </source>
</reference>
<dbReference type="Proteomes" id="UP000216478">
    <property type="component" value="Unassembled WGS sequence"/>
</dbReference>
<protein>
    <submittedName>
        <fullName evidence="1">Uncharacterized protein</fullName>
    </submittedName>
</protein>
<sequence>MKQADFSSLTFEAAFASVGSQASNSVHLQLISLTGLTYGAKSD</sequence>
<comment type="caution">
    <text evidence="1">The sequence shown here is derived from an EMBL/GenBank/DDBJ whole genome shotgun (WGS) entry which is preliminary data.</text>
</comment>